<evidence type="ECO:0000313" key="7">
    <source>
        <dbReference type="EMBL" id="QSB13035.1"/>
    </source>
</evidence>
<dbReference type="PANTHER" id="PTHR34478">
    <property type="entry name" value="PROTEIN LEMA"/>
    <property type="match status" value="1"/>
</dbReference>
<evidence type="ECO:0000256" key="4">
    <source>
        <dbReference type="ARBA" id="ARBA00022989"/>
    </source>
</evidence>
<dbReference type="GO" id="GO:0016020">
    <property type="term" value="C:membrane"/>
    <property type="evidence" value="ECO:0007669"/>
    <property type="project" value="UniProtKB-SubCell"/>
</dbReference>
<dbReference type="PANTHER" id="PTHR34478:SF1">
    <property type="entry name" value="PROTEIN LEMA"/>
    <property type="match status" value="1"/>
</dbReference>
<evidence type="ECO:0000313" key="8">
    <source>
        <dbReference type="Proteomes" id="UP000662857"/>
    </source>
</evidence>
<dbReference type="SUPFAM" id="SSF140478">
    <property type="entry name" value="LemA-like"/>
    <property type="match status" value="1"/>
</dbReference>
<comment type="subcellular location">
    <subcellularLocation>
        <location evidence="1">Membrane</location>
        <topology evidence="1">Single-pass membrane protein</topology>
    </subcellularLocation>
</comment>
<evidence type="ECO:0000256" key="3">
    <source>
        <dbReference type="ARBA" id="ARBA00022692"/>
    </source>
</evidence>
<dbReference type="Proteomes" id="UP000662857">
    <property type="component" value="Chromosome"/>
</dbReference>
<evidence type="ECO:0000256" key="5">
    <source>
        <dbReference type="ARBA" id="ARBA00023136"/>
    </source>
</evidence>
<accession>A0A895Y9P8</accession>
<evidence type="ECO:0000256" key="2">
    <source>
        <dbReference type="ARBA" id="ARBA00008854"/>
    </source>
</evidence>
<organism evidence="7 8">
    <name type="scientific">Natronosporangium hydrolyticum</name>
    <dbReference type="NCBI Taxonomy" id="2811111"/>
    <lineage>
        <taxon>Bacteria</taxon>
        <taxon>Bacillati</taxon>
        <taxon>Actinomycetota</taxon>
        <taxon>Actinomycetes</taxon>
        <taxon>Micromonosporales</taxon>
        <taxon>Micromonosporaceae</taxon>
        <taxon>Natronosporangium</taxon>
    </lineage>
</organism>
<evidence type="ECO:0000256" key="1">
    <source>
        <dbReference type="ARBA" id="ARBA00004167"/>
    </source>
</evidence>
<reference evidence="7" key="1">
    <citation type="submission" date="2021-02" db="EMBL/GenBank/DDBJ databases">
        <title>Natrosporangium hydrolyticum gen. nov., sp. nov, a haloalkaliphilic actinobacterium from a soda solonchak soil.</title>
        <authorList>
            <person name="Sorokin D.Y."/>
            <person name="Khijniak T.V."/>
            <person name="Zakharycheva A.P."/>
            <person name="Boueva O.V."/>
            <person name="Ariskina E.V."/>
            <person name="Hahnke R.L."/>
            <person name="Bunk B."/>
            <person name="Sproer C."/>
            <person name="Schumann P."/>
            <person name="Evtushenko L.I."/>
            <person name="Kublanov I.V."/>
        </authorList>
    </citation>
    <scope>NUCLEOTIDE SEQUENCE</scope>
    <source>
        <strain evidence="7">DSM 106523</strain>
    </source>
</reference>
<keyword evidence="5 6" id="KW-0472">Membrane</keyword>
<dbReference type="KEGG" id="nhy:JQS43_15405"/>
<keyword evidence="3 6" id="KW-0812">Transmembrane</keyword>
<dbReference type="AlphaFoldDB" id="A0A895Y9P8"/>
<feature type="transmembrane region" description="Helical" evidence="6">
    <location>
        <begin position="6"/>
        <end position="31"/>
    </location>
</feature>
<dbReference type="Gene3D" id="1.20.1440.20">
    <property type="entry name" value="LemA-like domain"/>
    <property type="match status" value="1"/>
</dbReference>
<dbReference type="RefSeq" id="WP_239675096.1">
    <property type="nucleotide sequence ID" value="NZ_CP070499.1"/>
</dbReference>
<comment type="similarity">
    <text evidence="2">Belongs to the LemA family.</text>
</comment>
<dbReference type="InterPro" id="IPR023353">
    <property type="entry name" value="LemA-like_dom_sf"/>
</dbReference>
<protein>
    <submittedName>
        <fullName evidence="7">LemA family protein</fullName>
    </submittedName>
</protein>
<sequence>MTAAAYTVLVPLLVGVACGAPLLLVLGWAIYTYNRLVRQRNQVHASWAQIDVELRRRHDLIPSLVTTVQAYAGHEQAALSAVVTARTRAQHASAGGPEPRADPEHELSSALGQLFARAEAYPQLRADQTFQQLHEQLIDSEDRVTHARQFYNSAAQTLRNSVQAVPSNLVARAGGFRSPPFFAAIGAERDRIQLQHGDPVTGTAR</sequence>
<proteinExistence type="inferred from homology"/>
<keyword evidence="4 6" id="KW-1133">Transmembrane helix</keyword>
<dbReference type="Pfam" id="PF04011">
    <property type="entry name" value="LemA"/>
    <property type="match status" value="1"/>
</dbReference>
<evidence type="ECO:0000256" key="6">
    <source>
        <dbReference type="SAM" id="Phobius"/>
    </source>
</evidence>
<dbReference type="InterPro" id="IPR007156">
    <property type="entry name" value="MamQ_LemA"/>
</dbReference>
<name>A0A895Y9P8_9ACTN</name>
<dbReference type="EMBL" id="CP070499">
    <property type="protein sequence ID" value="QSB13035.1"/>
    <property type="molecule type" value="Genomic_DNA"/>
</dbReference>
<keyword evidence="8" id="KW-1185">Reference proteome</keyword>
<gene>
    <name evidence="7" type="ORF">JQS43_15405</name>
</gene>